<accession>A0A6G8Q4E1</accession>
<evidence type="ECO:0000259" key="1">
    <source>
        <dbReference type="Pfam" id="PF01909"/>
    </source>
</evidence>
<name>A0A6G8Q4E1_9ACTN</name>
<dbReference type="Proteomes" id="UP000501452">
    <property type="component" value="Chromosome"/>
</dbReference>
<dbReference type="KEGG" id="rub:GBA63_00045"/>
<dbReference type="EMBL" id="CP045119">
    <property type="protein sequence ID" value="QIN81187.1"/>
    <property type="molecule type" value="Genomic_DNA"/>
</dbReference>
<evidence type="ECO:0000313" key="2">
    <source>
        <dbReference type="EMBL" id="QIN81187.1"/>
    </source>
</evidence>
<protein>
    <recommendedName>
        <fullName evidence="1">Polymerase nucleotidyl transferase domain-containing protein</fullName>
    </recommendedName>
</protein>
<dbReference type="SUPFAM" id="SSF81301">
    <property type="entry name" value="Nucleotidyltransferase"/>
    <property type="match status" value="1"/>
</dbReference>
<dbReference type="InterPro" id="IPR043519">
    <property type="entry name" value="NT_sf"/>
</dbReference>
<dbReference type="InterPro" id="IPR002934">
    <property type="entry name" value="Polymerase_NTP_transf_dom"/>
</dbReference>
<dbReference type="AlphaFoldDB" id="A0A6G8Q4E1"/>
<organism evidence="2 3">
    <name type="scientific">Rubrobacter tropicus</name>
    <dbReference type="NCBI Taxonomy" id="2653851"/>
    <lineage>
        <taxon>Bacteria</taxon>
        <taxon>Bacillati</taxon>
        <taxon>Actinomycetota</taxon>
        <taxon>Rubrobacteria</taxon>
        <taxon>Rubrobacterales</taxon>
        <taxon>Rubrobacteraceae</taxon>
        <taxon>Rubrobacter</taxon>
    </lineage>
</organism>
<sequence>MPSDLTLSIAREAAEGLAGDGAEAVVLVGSHARGDAGPESDVDLLAVGPQAFSFRLERRGGSLVSVSSRQLGSYRRELADPGSVCAAVPGWREAVPVHDPLGIAASLIGEAKAWTWKPLAERCDGWVAEEITSFAEEVHKLVSALRRGNRTAAAVQRSLLATRLAPILAVHRRILYGSENALWDTVGSEMGEEWRRAQSSSLGLDGEPFEQTCRAALELYGLAVDDAGYLFDERQKRVVSHALELAGLADDWKQIAENSSRRAACIRDEPGSSKGFEVFS</sequence>
<dbReference type="GO" id="GO:0016779">
    <property type="term" value="F:nucleotidyltransferase activity"/>
    <property type="evidence" value="ECO:0007669"/>
    <property type="project" value="InterPro"/>
</dbReference>
<dbReference type="Gene3D" id="3.30.460.10">
    <property type="entry name" value="Beta Polymerase, domain 2"/>
    <property type="match status" value="1"/>
</dbReference>
<dbReference type="Pfam" id="PF01909">
    <property type="entry name" value="NTP_transf_2"/>
    <property type="match status" value="1"/>
</dbReference>
<dbReference type="RefSeq" id="WP_166172306.1">
    <property type="nucleotide sequence ID" value="NZ_CP045119.1"/>
</dbReference>
<dbReference type="CDD" id="cd05403">
    <property type="entry name" value="NT_KNTase_like"/>
    <property type="match status" value="1"/>
</dbReference>
<gene>
    <name evidence="2" type="ORF">GBA63_00045</name>
</gene>
<proteinExistence type="predicted"/>
<feature type="domain" description="Polymerase nucleotidyl transferase" evidence="1">
    <location>
        <begin position="23"/>
        <end position="53"/>
    </location>
</feature>
<reference evidence="2 3" key="1">
    <citation type="submission" date="2019-10" db="EMBL/GenBank/DDBJ databases">
        <title>Rubrobacter sp nov SCSIO 52090 isolated from a deep-sea sediment in the South China Sea.</title>
        <authorList>
            <person name="Chen R.W."/>
        </authorList>
    </citation>
    <scope>NUCLEOTIDE SEQUENCE [LARGE SCALE GENOMIC DNA]</scope>
    <source>
        <strain evidence="2 3">SCSIO 52909</strain>
    </source>
</reference>
<keyword evidence="3" id="KW-1185">Reference proteome</keyword>
<evidence type="ECO:0000313" key="3">
    <source>
        <dbReference type="Proteomes" id="UP000501452"/>
    </source>
</evidence>